<dbReference type="EMBL" id="JABEZY010000009">
    <property type="protein sequence ID" value="MBA0746608.1"/>
    <property type="molecule type" value="Genomic_DNA"/>
</dbReference>
<gene>
    <name evidence="1" type="ORF">Gogos_009111</name>
</gene>
<feature type="non-terminal residue" evidence="1">
    <location>
        <position position="1"/>
    </location>
</feature>
<sequence>TLIYPHQFFTSKSLKWQPFLASFDFGIPLLHPRSIGGIKMAWDERESNNQSAWKGAEWTLAGSACEKEVKFQTWSKIETLCKEVEP</sequence>
<organism evidence="1 2">
    <name type="scientific">Gossypium gossypioides</name>
    <name type="common">Mexican cotton</name>
    <name type="synonym">Selera gossypioides</name>
    <dbReference type="NCBI Taxonomy" id="34282"/>
    <lineage>
        <taxon>Eukaryota</taxon>
        <taxon>Viridiplantae</taxon>
        <taxon>Streptophyta</taxon>
        <taxon>Embryophyta</taxon>
        <taxon>Tracheophyta</taxon>
        <taxon>Spermatophyta</taxon>
        <taxon>Magnoliopsida</taxon>
        <taxon>eudicotyledons</taxon>
        <taxon>Gunneridae</taxon>
        <taxon>Pentapetalae</taxon>
        <taxon>rosids</taxon>
        <taxon>malvids</taxon>
        <taxon>Malvales</taxon>
        <taxon>Malvaceae</taxon>
        <taxon>Malvoideae</taxon>
        <taxon>Gossypium</taxon>
    </lineage>
</organism>
<evidence type="ECO:0000313" key="1">
    <source>
        <dbReference type="EMBL" id="MBA0746608.1"/>
    </source>
</evidence>
<protein>
    <submittedName>
        <fullName evidence="1">Uncharacterized protein</fullName>
    </submittedName>
</protein>
<name>A0A7J9CE04_GOSGO</name>
<comment type="caution">
    <text evidence="1">The sequence shown here is derived from an EMBL/GenBank/DDBJ whole genome shotgun (WGS) entry which is preliminary data.</text>
</comment>
<dbReference type="OrthoDB" id="10457787at2759"/>
<evidence type="ECO:0000313" key="2">
    <source>
        <dbReference type="Proteomes" id="UP000593579"/>
    </source>
</evidence>
<accession>A0A7J9CE04</accession>
<reference evidence="1 2" key="1">
    <citation type="journal article" date="2019" name="Genome Biol. Evol.">
        <title>Insights into the evolution of the New World diploid cottons (Gossypium, subgenus Houzingenia) based on genome sequencing.</title>
        <authorList>
            <person name="Grover C.E."/>
            <person name="Arick M.A. 2nd"/>
            <person name="Thrash A."/>
            <person name="Conover J.L."/>
            <person name="Sanders W.S."/>
            <person name="Peterson D.G."/>
            <person name="Frelichowski J.E."/>
            <person name="Scheffler J.A."/>
            <person name="Scheffler B.E."/>
            <person name="Wendel J.F."/>
        </authorList>
    </citation>
    <scope>NUCLEOTIDE SEQUENCE [LARGE SCALE GENOMIC DNA]</scope>
    <source>
        <strain evidence="1">5</strain>
        <tissue evidence="1">Leaf</tissue>
    </source>
</reference>
<proteinExistence type="predicted"/>
<dbReference type="Proteomes" id="UP000593579">
    <property type="component" value="Unassembled WGS sequence"/>
</dbReference>
<keyword evidence="2" id="KW-1185">Reference proteome</keyword>
<dbReference type="AlphaFoldDB" id="A0A7J9CE04"/>